<feature type="region of interest" description="Disordered" evidence="4">
    <location>
        <begin position="184"/>
        <end position="220"/>
    </location>
</feature>
<name>A0AAE3YRT4_9ACTN</name>
<sequence>MEYVRCRPLNRALAEDGAMAVAQVARIGLDLLAALAAAHGAGVMHRDVKPGNVLLADEGRVVLTDFGLATVHGDSGLTHAGLVMGSPAYVAPERAHGDPARPESDLWSLGATLYAAVEGRPPYSRSSAMATLAALATELPPAPRHAGALLPVLEGLLRRDPAERISLAEAGSLMRQALGGAATPGVAGARAGAGGSGRDAVTDSDDHRGATQTWAATPPALAATEDTLRAAAPAADGCAAADKGSTPDGHTVTGPPVRRLSRWASIGTALGVLVLVVVAAGAVPLLGWFVSAETEPVAIAPSWQVPAVVSAEPAVPSANSTPVASASPSPSPSARRSRSASPAASRTRAVAASSPASITPVVSGRIIVNVGTSKCLGIPGSDPATTLPIHIWECDGTPGTSYTLPGDGRVQAVGGCLQVDDTAAGSNLHLAACDGGWKQRFSLNGSGDLVNVRANRCVEVTDGRNDNGTLLRLADCNGSVPQKWYIG</sequence>
<feature type="region of interest" description="Disordered" evidence="4">
    <location>
        <begin position="234"/>
        <end position="256"/>
    </location>
</feature>
<dbReference type="PROSITE" id="PS50011">
    <property type="entry name" value="PROTEIN_KINASE_DOM"/>
    <property type="match status" value="1"/>
</dbReference>
<organism evidence="7 8">
    <name type="scientific">Catenuloplanes atrovinosus</name>
    <dbReference type="NCBI Taxonomy" id="137266"/>
    <lineage>
        <taxon>Bacteria</taxon>
        <taxon>Bacillati</taxon>
        <taxon>Actinomycetota</taxon>
        <taxon>Actinomycetes</taxon>
        <taxon>Micromonosporales</taxon>
        <taxon>Micromonosporaceae</taxon>
        <taxon>Catenuloplanes</taxon>
    </lineage>
</organism>
<dbReference type="InterPro" id="IPR008271">
    <property type="entry name" value="Ser/Thr_kinase_AS"/>
</dbReference>
<dbReference type="InterPro" id="IPR035992">
    <property type="entry name" value="Ricin_B-like_lectins"/>
</dbReference>
<feature type="compositionally biased region" description="Low complexity" evidence="4">
    <location>
        <begin position="210"/>
        <end position="220"/>
    </location>
</feature>
<dbReference type="SMART" id="SM00220">
    <property type="entry name" value="S_TKc"/>
    <property type="match status" value="1"/>
</dbReference>
<evidence type="ECO:0000256" key="5">
    <source>
        <dbReference type="SAM" id="Phobius"/>
    </source>
</evidence>
<comment type="caution">
    <text evidence="7">The sequence shown here is derived from an EMBL/GenBank/DDBJ whole genome shotgun (WGS) entry which is preliminary data.</text>
</comment>
<dbReference type="SUPFAM" id="SSF56112">
    <property type="entry name" value="Protein kinase-like (PK-like)"/>
    <property type="match status" value="1"/>
</dbReference>
<reference evidence="7" key="1">
    <citation type="submission" date="2023-07" db="EMBL/GenBank/DDBJ databases">
        <title>Sequencing the genomes of 1000 actinobacteria strains.</title>
        <authorList>
            <person name="Klenk H.-P."/>
        </authorList>
    </citation>
    <scope>NUCLEOTIDE SEQUENCE</scope>
    <source>
        <strain evidence="7">DSM 44707</strain>
    </source>
</reference>
<keyword evidence="2" id="KW-0547">Nucleotide-binding</keyword>
<feature type="domain" description="Protein kinase" evidence="6">
    <location>
        <begin position="1"/>
        <end position="178"/>
    </location>
</feature>
<keyword evidence="5" id="KW-0812">Transmembrane</keyword>
<evidence type="ECO:0000256" key="4">
    <source>
        <dbReference type="SAM" id="MobiDB-lite"/>
    </source>
</evidence>
<dbReference type="CDD" id="cd14014">
    <property type="entry name" value="STKc_PknB_like"/>
    <property type="match status" value="1"/>
</dbReference>
<evidence type="ECO:0000259" key="6">
    <source>
        <dbReference type="PROSITE" id="PS50011"/>
    </source>
</evidence>
<evidence type="ECO:0000313" key="7">
    <source>
        <dbReference type="EMBL" id="MDR7277278.1"/>
    </source>
</evidence>
<keyword evidence="3" id="KW-0067">ATP-binding</keyword>
<protein>
    <recommendedName>
        <fullName evidence="6">Protein kinase domain-containing protein</fullName>
    </recommendedName>
</protein>
<evidence type="ECO:0000313" key="8">
    <source>
        <dbReference type="Proteomes" id="UP001183643"/>
    </source>
</evidence>
<dbReference type="Gene3D" id="1.10.510.10">
    <property type="entry name" value="Transferase(Phosphotransferase) domain 1"/>
    <property type="match status" value="1"/>
</dbReference>
<dbReference type="InterPro" id="IPR051931">
    <property type="entry name" value="PAK3-like"/>
</dbReference>
<dbReference type="SUPFAM" id="SSF50370">
    <property type="entry name" value="Ricin B-like lectins"/>
    <property type="match status" value="1"/>
</dbReference>
<dbReference type="Pfam" id="PF00652">
    <property type="entry name" value="Ricin_B_lectin"/>
    <property type="match status" value="1"/>
</dbReference>
<dbReference type="PROSITE" id="PS00108">
    <property type="entry name" value="PROTEIN_KINASE_ST"/>
    <property type="match status" value="1"/>
</dbReference>
<dbReference type="PROSITE" id="PS50231">
    <property type="entry name" value="RICIN_B_LECTIN"/>
    <property type="match status" value="1"/>
</dbReference>
<dbReference type="InterPro" id="IPR000719">
    <property type="entry name" value="Prot_kinase_dom"/>
</dbReference>
<dbReference type="InterPro" id="IPR000772">
    <property type="entry name" value="Ricin_B_lectin"/>
</dbReference>
<feature type="region of interest" description="Disordered" evidence="4">
    <location>
        <begin position="314"/>
        <end position="351"/>
    </location>
</feature>
<keyword evidence="8" id="KW-1185">Reference proteome</keyword>
<evidence type="ECO:0000256" key="2">
    <source>
        <dbReference type="ARBA" id="ARBA00022741"/>
    </source>
</evidence>
<dbReference type="Proteomes" id="UP001183643">
    <property type="component" value="Unassembled WGS sequence"/>
</dbReference>
<accession>A0AAE3YRT4</accession>
<evidence type="ECO:0000256" key="1">
    <source>
        <dbReference type="ARBA" id="ARBA00008874"/>
    </source>
</evidence>
<keyword evidence="5" id="KW-0472">Membrane</keyword>
<dbReference type="Gene3D" id="2.80.10.50">
    <property type="match status" value="1"/>
</dbReference>
<dbReference type="PANTHER" id="PTHR45832:SF22">
    <property type="entry name" value="SERINE_THREONINE-PROTEIN KINASE SAMKA-RELATED"/>
    <property type="match status" value="1"/>
</dbReference>
<dbReference type="GO" id="GO:0004672">
    <property type="term" value="F:protein kinase activity"/>
    <property type="evidence" value="ECO:0007669"/>
    <property type="project" value="InterPro"/>
</dbReference>
<feature type="compositionally biased region" description="Basic and acidic residues" evidence="4">
    <location>
        <begin position="200"/>
        <end position="209"/>
    </location>
</feature>
<dbReference type="PANTHER" id="PTHR45832">
    <property type="entry name" value="SERINE/THREONINE-PROTEIN KINASE SAMKA-RELATED-RELATED"/>
    <property type="match status" value="1"/>
</dbReference>
<dbReference type="SMART" id="SM00458">
    <property type="entry name" value="RICIN"/>
    <property type="match status" value="1"/>
</dbReference>
<proteinExistence type="inferred from homology"/>
<dbReference type="EMBL" id="JAVDYB010000001">
    <property type="protein sequence ID" value="MDR7277278.1"/>
    <property type="molecule type" value="Genomic_DNA"/>
</dbReference>
<dbReference type="AlphaFoldDB" id="A0AAE3YRT4"/>
<dbReference type="Pfam" id="PF00069">
    <property type="entry name" value="Pkinase"/>
    <property type="match status" value="1"/>
</dbReference>
<evidence type="ECO:0000256" key="3">
    <source>
        <dbReference type="ARBA" id="ARBA00022840"/>
    </source>
</evidence>
<comment type="similarity">
    <text evidence="1">Belongs to the protein kinase superfamily. STE Ser/Thr protein kinase family. STE20 subfamily.</text>
</comment>
<gene>
    <name evidence="7" type="ORF">J2S41_004056</name>
</gene>
<dbReference type="InterPro" id="IPR011009">
    <property type="entry name" value="Kinase-like_dom_sf"/>
</dbReference>
<keyword evidence="5" id="KW-1133">Transmembrane helix</keyword>
<feature type="transmembrane region" description="Helical" evidence="5">
    <location>
        <begin position="268"/>
        <end position="290"/>
    </location>
</feature>
<dbReference type="GO" id="GO:0005524">
    <property type="term" value="F:ATP binding"/>
    <property type="evidence" value="ECO:0007669"/>
    <property type="project" value="UniProtKB-KW"/>
</dbReference>